<dbReference type="Proteomes" id="UP000031967">
    <property type="component" value="Unassembled WGS sequence"/>
</dbReference>
<dbReference type="PANTHER" id="PTHR30413:SF10">
    <property type="entry name" value="CAPSULE POLYSACCHARIDE EXPORT INNER-MEMBRANE PROTEIN CTRC"/>
    <property type="match status" value="1"/>
</dbReference>
<organism evidence="12 13">
    <name type="scientific">Gordoniibacillus kamchatkensis</name>
    <dbReference type="NCBI Taxonomy" id="1590651"/>
    <lineage>
        <taxon>Bacteria</taxon>
        <taxon>Bacillati</taxon>
        <taxon>Bacillota</taxon>
        <taxon>Bacilli</taxon>
        <taxon>Bacillales</taxon>
        <taxon>Paenibacillaceae</taxon>
        <taxon>Gordoniibacillus</taxon>
    </lineage>
</organism>
<accession>A0ABR5ADG4</accession>
<reference evidence="12 13" key="1">
    <citation type="submission" date="2014-12" db="EMBL/GenBank/DDBJ databases">
        <title>Draft genome sequence of Paenibacillus kamchatkensis strain B-2647.</title>
        <authorList>
            <person name="Karlyshev A.V."/>
            <person name="Kudryashova E.B."/>
        </authorList>
    </citation>
    <scope>NUCLEOTIDE SEQUENCE [LARGE SCALE GENOMIC DNA]</scope>
    <source>
        <strain evidence="12 13">VKM B-2647</strain>
    </source>
</reference>
<feature type="transmembrane region" description="Helical" evidence="10">
    <location>
        <begin position="73"/>
        <end position="91"/>
    </location>
</feature>
<evidence type="ECO:0000256" key="10">
    <source>
        <dbReference type="RuleBase" id="RU361157"/>
    </source>
</evidence>
<feature type="transmembrane region" description="Helical" evidence="10">
    <location>
        <begin position="179"/>
        <end position="198"/>
    </location>
</feature>
<dbReference type="InterPro" id="IPR047817">
    <property type="entry name" value="ABC2_TM_bact-type"/>
</dbReference>
<evidence type="ECO:0000259" key="11">
    <source>
        <dbReference type="PROSITE" id="PS51012"/>
    </source>
</evidence>
<keyword evidence="7" id="KW-0972">Capsule biogenesis/degradation</keyword>
<keyword evidence="8 10" id="KW-1133">Transmembrane helix</keyword>
<evidence type="ECO:0000256" key="7">
    <source>
        <dbReference type="ARBA" id="ARBA00022903"/>
    </source>
</evidence>
<dbReference type="PIRSF" id="PIRSF006648">
    <property type="entry name" value="DrrB"/>
    <property type="match status" value="1"/>
</dbReference>
<keyword evidence="13" id="KW-1185">Reference proteome</keyword>
<keyword evidence="4 10" id="KW-1003">Cell membrane</keyword>
<dbReference type="RefSeq" id="WP_041050598.1">
    <property type="nucleotide sequence ID" value="NZ_JXAK01000053.1"/>
</dbReference>
<keyword evidence="9 10" id="KW-0472">Membrane</keyword>
<proteinExistence type="inferred from homology"/>
<comment type="subcellular location">
    <subcellularLocation>
        <location evidence="1 10">Cell membrane</location>
        <topology evidence="1 10">Multi-pass membrane protein</topology>
    </subcellularLocation>
</comment>
<feature type="domain" description="ABC transmembrane type-2" evidence="11">
    <location>
        <begin position="35"/>
        <end position="259"/>
    </location>
</feature>
<evidence type="ECO:0000313" key="12">
    <source>
        <dbReference type="EMBL" id="KIL38718.1"/>
    </source>
</evidence>
<evidence type="ECO:0000256" key="4">
    <source>
        <dbReference type="ARBA" id="ARBA00022475"/>
    </source>
</evidence>
<evidence type="ECO:0000256" key="2">
    <source>
        <dbReference type="ARBA" id="ARBA00007783"/>
    </source>
</evidence>
<protein>
    <recommendedName>
        <fullName evidence="10">Transport permease protein</fullName>
    </recommendedName>
</protein>
<gene>
    <name evidence="12" type="ORF">SD70_24630</name>
</gene>
<comment type="similarity">
    <text evidence="2 10">Belongs to the ABC-2 integral membrane protein family.</text>
</comment>
<evidence type="ECO:0000256" key="8">
    <source>
        <dbReference type="ARBA" id="ARBA00022989"/>
    </source>
</evidence>
<keyword evidence="6 10" id="KW-0812">Transmembrane</keyword>
<feature type="transmembrane region" description="Helical" evidence="10">
    <location>
        <begin position="147"/>
        <end position="172"/>
    </location>
</feature>
<dbReference type="EMBL" id="JXAK01000053">
    <property type="protein sequence ID" value="KIL38718.1"/>
    <property type="molecule type" value="Genomic_DNA"/>
</dbReference>
<feature type="transmembrane region" description="Helical" evidence="10">
    <location>
        <begin position="112"/>
        <end position="141"/>
    </location>
</feature>
<comment type="caution">
    <text evidence="12">The sequence shown here is derived from an EMBL/GenBank/DDBJ whole genome shotgun (WGS) entry which is preliminary data.</text>
</comment>
<name>A0ABR5ADG4_9BACL</name>
<evidence type="ECO:0000256" key="5">
    <source>
        <dbReference type="ARBA" id="ARBA00022597"/>
    </source>
</evidence>
<evidence type="ECO:0000256" key="9">
    <source>
        <dbReference type="ARBA" id="ARBA00023136"/>
    </source>
</evidence>
<evidence type="ECO:0000256" key="6">
    <source>
        <dbReference type="ARBA" id="ARBA00022692"/>
    </source>
</evidence>
<dbReference type="InterPro" id="IPR000412">
    <property type="entry name" value="ABC_2_transport"/>
</dbReference>
<dbReference type="PANTHER" id="PTHR30413">
    <property type="entry name" value="INNER MEMBRANE TRANSPORT PERMEASE"/>
    <property type="match status" value="1"/>
</dbReference>
<keyword evidence="5" id="KW-0762">Sugar transport</keyword>
<keyword evidence="3 10" id="KW-0813">Transport</keyword>
<dbReference type="PRINTS" id="PR00164">
    <property type="entry name" value="ABC2TRNSPORT"/>
</dbReference>
<dbReference type="Pfam" id="PF01061">
    <property type="entry name" value="ABC2_membrane"/>
    <property type="match status" value="1"/>
</dbReference>
<evidence type="ECO:0000256" key="3">
    <source>
        <dbReference type="ARBA" id="ARBA00022448"/>
    </source>
</evidence>
<feature type="transmembrane region" description="Helical" evidence="10">
    <location>
        <begin position="238"/>
        <end position="256"/>
    </location>
</feature>
<dbReference type="InterPro" id="IPR013525">
    <property type="entry name" value="ABC2_TM"/>
</dbReference>
<sequence length="267" mass="30807">MKLIWNPFINLWNHRSLIKQFTVRDVSLRYKGSLLGIVWSFITPLLMLIIYTYVYSEIFKAKWNVGNESKLDFALIIFCGIATYNLFGETISRAPHLIIGHSNYVKKVVFPLEILPISILFSSFINFLISFCILFLGIILFSHLHLASFLFLIILFPYLLMISGLSLFLSALGVYLRDIGQLIGVIVQALMLLSPIFYPKSVIPQSFQFLYNLNPISYVIEEMRNITIFGFSPNWGELLMQSLFGLIIFILGHYFFERSRKGFADVL</sequence>
<evidence type="ECO:0000313" key="13">
    <source>
        <dbReference type="Proteomes" id="UP000031967"/>
    </source>
</evidence>
<dbReference type="PROSITE" id="PS51012">
    <property type="entry name" value="ABC_TM2"/>
    <property type="match status" value="1"/>
</dbReference>
<evidence type="ECO:0000256" key="1">
    <source>
        <dbReference type="ARBA" id="ARBA00004651"/>
    </source>
</evidence>
<feature type="transmembrane region" description="Helical" evidence="10">
    <location>
        <begin position="34"/>
        <end position="53"/>
    </location>
</feature>